<keyword evidence="8" id="KW-0238">DNA-binding</keyword>
<dbReference type="PROSITE" id="PS50847">
    <property type="entry name" value="GRAM_POS_ANCHORING"/>
    <property type="match status" value="1"/>
</dbReference>
<evidence type="ECO:0000256" key="2">
    <source>
        <dbReference type="ARBA" id="ARBA00022512"/>
    </source>
</evidence>
<evidence type="ECO:0000256" key="11">
    <source>
        <dbReference type="SAM" id="Phobius"/>
    </source>
</evidence>
<feature type="compositionally biased region" description="Acidic residues" evidence="10">
    <location>
        <begin position="238"/>
        <end position="251"/>
    </location>
</feature>
<dbReference type="Gene3D" id="2.60.40.230">
    <property type="entry name" value="Neocarzinostatin-like"/>
    <property type="match status" value="1"/>
</dbReference>
<dbReference type="Pfam" id="PF00960">
    <property type="entry name" value="Neocarzinostat"/>
    <property type="match status" value="1"/>
</dbReference>
<evidence type="ECO:0000256" key="1">
    <source>
        <dbReference type="ARBA" id="ARBA00010648"/>
    </source>
</evidence>
<keyword evidence="11" id="KW-0472">Membrane</keyword>
<dbReference type="InterPro" id="IPR027273">
    <property type="entry name" value="Neocarzinostatin-like"/>
</dbReference>
<dbReference type="AlphaFoldDB" id="A0A6N9YL17"/>
<evidence type="ECO:0000313" key="13">
    <source>
        <dbReference type="EMBL" id="NED95736.1"/>
    </source>
</evidence>
<dbReference type="GO" id="GO:0042742">
    <property type="term" value="P:defense response to bacterium"/>
    <property type="evidence" value="ECO:0007669"/>
    <property type="project" value="UniProtKB-KW"/>
</dbReference>
<keyword evidence="2" id="KW-0134">Cell wall</keyword>
<feature type="domain" description="Gram-positive cocci surface proteins LPxTG" evidence="12">
    <location>
        <begin position="1162"/>
        <end position="1196"/>
    </location>
</feature>
<proteinExistence type="inferred from homology"/>
<feature type="region of interest" description="Disordered" evidence="10">
    <location>
        <begin position="234"/>
        <end position="254"/>
    </location>
</feature>
<dbReference type="RefSeq" id="WP_163818523.1">
    <property type="nucleotide sequence ID" value="NZ_JAAGOB010000005.1"/>
</dbReference>
<evidence type="ECO:0000256" key="6">
    <source>
        <dbReference type="ARBA" id="ARBA00023022"/>
    </source>
</evidence>
<dbReference type="Proteomes" id="UP000469185">
    <property type="component" value="Unassembled WGS sequence"/>
</dbReference>
<evidence type="ECO:0000256" key="4">
    <source>
        <dbReference type="ARBA" id="ARBA00022529"/>
    </source>
</evidence>
<evidence type="ECO:0000256" key="8">
    <source>
        <dbReference type="ARBA" id="ARBA00023125"/>
    </source>
</evidence>
<evidence type="ECO:0000256" key="9">
    <source>
        <dbReference type="ARBA" id="ARBA00023157"/>
    </source>
</evidence>
<dbReference type="InterPro" id="IPR006311">
    <property type="entry name" value="TAT_signal"/>
</dbReference>
<evidence type="ECO:0000259" key="12">
    <source>
        <dbReference type="PROSITE" id="PS50847"/>
    </source>
</evidence>
<dbReference type="InterPro" id="IPR007331">
    <property type="entry name" value="Htaa"/>
</dbReference>
<feature type="transmembrane region" description="Helical" evidence="11">
    <location>
        <begin position="1171"/>
        <end position="1190"/>
    </location>
</feature>
<dbReference type="PROSITE" id="PS51318">
    <property type="entry name" value="TAT"/>
    <property type="match status" value="1"/>
</dbReference>
<dbReference type="EMBL" id="JAAGOB010000005">
    <property type="protein sequence ID" value="NED95736.1"/>
    <property type="molecule type" value="Genomic_DNA"/>
</dbReference>
<organism evidence="13 14">
    <name type="scientific">Phytoactinopolyspora alkaliphila</name>
    <dbReference type="NCBI Taxonomy" id="1783498"/>
    <lineage>
        <taxon>Bacteria</taxon>
        <taxon>Bacillati</taxon>
        <taxon>Actinomycetota</taxon>
        <taxon>Actinomycetes</taxon>
        <taxon>Jiangellales</taxon>
        <taxon>Jiangellaceae</taxon>
        <taxon>Phytoactinopolyspora</taxon>
    </lineage>
</organism>
<dbReference type="Pfam" id="PF04213">
    <property type="entry name" value="HtaA"/>
    <property type="match status" value="3"/>
</dbReference>
<gene>
    <name evidence="13" type="ORF">G1H11_10470</name>
</gene>
<accession>A0A6N9YL17</accession>
<dbReference type="GO" id="GO:0003677">
    <property type="term" value="F:DNA binding"/>
    <property type="evidence" value="ECO:0007669"/>
    <property type="project" value="UniProtKB-KW"/>
</dbReference>
<name>A0A6N9YL17_9ACTN</name>
<keyword evidence="6" id="KW-0044">Antibiotic</keyword>
<comment type="similarity">
    <text evidence="1">Belongs to the neocarzinostatin family.</text>
</comment>
<dbReference type="SUPFAM" id="SSF49319">
    <property type="entry name" value="Actinoxanthin-like"/>
    <property type="match status" value="1"/>
</dbReference>
<protein>
    <recommendedName>
        <fullName evidence="12">Gram-positive cocci surface proteins LPxTG domain-containing protein</fullName>
    </recommendedName>
</protein>
<evidence type="ECO:0000256" key="10">
    <source>
        <dbReference type="SAM" id="MobiDB-lite"/>
    </source>
</evidence>
<evidence type="ECO:0000313" key="14">
    <source>
        <dbReference type="Proteomes" id="UP000469185"/>
    </source>
</evidence>
<keyword evidence="7" id="KW-0572">Peptidoglycan-anchor</keyword>
<evidence type="ECO:0000256" key="3">
    <source>
        <dbReference type="ARBA" id="ARBA00022525"/>
    </source>
</evidence>
<keyword evidence="14" id="KW-1185">Reference proteome</keyword>
<keyword evidence="11" id="KW-1133">Transmembrane helix</keyword>
<keyword evidence="11" id="KW-0812">Transmembrane</keyword>
<reference evidence="13 14" key="1">
    <citation type="submission" date="2020-02" db="EMBL/GenBank/DDBJ databases">
        <authorList>
            <person name="Li X.-J."/>
            <person name="Feng X.-M."/>
        </authorList>
    </citation>
    <scope>NUCLEOTIDE SEQUENCE [LARGE SCALE GENOMIC DNA]</scope>
    <source>
        <strain evidence="13 14">CGMCC 4.7225</strain>
    </source>
</reference>
<keyword evidence="4" id="KW-0929">Antimicrobial</keyword>
<sequence length="1196" mass="122708">MRTHLRERRLLRQLTVAGLSAALGLGGLTAVGPGSAQASDAANAAHEVSAGSLEWGLRTSYRNYIAGPIAHGEITAGDGAVWLDGPGNAKGSFTFPDASGTLDPESATGELAFDGTVYTGGHDYGNGYILELSLTNVRLQVDGDQGTIVVDAEYRPFVGANPNIEPPAVENAEDLKFGTVDLSGSDLVPDDDGVVAVSAAPVTGVREAMEAIGWDQFYSSEMPAIQLDPLSFTATVEPDPEPEEPQEPEEPEPVREPAVEVFADDGVTPLGDAEVTDGTEIVVRGSGFDPEANVSTRPPVPAGLPAGVYVVFGRFADTWRPSEGAGSSARTVIDQRWAMTEATLDQVPGNFQGSIRGQWVELTPEGDFEAALTIGTDEDTDGSYGVYTYAAGGSAPNAAHEFAVPVTVAAGEEEPGPDENYLDWGVRQSFRTYIEGSIAHGSITVTEPATRNEDGTFRFADGSGTFSDATAELAFSGEVLFEGHDMGAGPLLQMSLANPRITVDGAAGRLVADVASKSLASGEVAEYPGVEFAELDFRDAPVTITDGIAAAQDVPATLTEDGVPAFADFYEAGAVLDPVTFSVAVDEAAPAEPAVTLSKTTDLDPYADVVAVRGEDFDSSALSDGLLVGIGPLTDNGSVPDLDPVETITPDDGSFEVNLLTEGVEPGAVLAVYTAPVDASAGEIYVTHTEISYAEARTPHLDVSPSGDLEPGQEVEITGTGFAPNRRISIAITANTATHETYGWPTGWLAHAVVQADGDGNLNRTLTVSGTTTGSGEDCTEVQCYVASFSSAQASDASPVDYRADRSQDAFVEVGFATDGDDPDPDPQPGNPGLAITPESVKRGEHVDFVGTGLVPGEEASVVVTADPDSASDGSLNWGVRESFRTYIEGNIAHGSIDVSPPASRNDDGTFRFADGHGTVTRAEARLSFAGEVHFEGHDYGDGALLQMTLSAPAVIVDGDTGVLVADVTSKSLDGGDVVEYPDVEFAELDFSAAPLTVEDGVVSATAVPATLTEDGVPAFADFYDAGQALDPVSFEAALGGDVRVELGPETVGEDGGVELTWTVPGDFPLGAATAVLTAGDVELTGEFTVELADDPGNGGDDTGSDENGTDEGTDSGDDGTDAGADGGADSGADLGGDDGSDSGADGSSDDSAADDGKDGALPDTGAGSGLLLAVVLALAAGGAGVTLLARRRMTA</sequence>
<feature type="region of interest" description="Disordered" evidence="10">
    <location>
        <begin position="1091"/>
        <end position="1166"/>
    </location>
</feature>
<comment type="caution">
    <text evidence="13">The sequence shown here is derived from an EMBL/GenBank/DDBJ whole genome shotgun (WGS) entry which is preliminary data.</text>
</comment>
<dbReference type="InterPro" id="IPR019931">
    <property type="entry name" value="LPXTG_anchor"/>
</dbReference>
<evidence type="ECO:0000256" key="5">
    <source>
        <dbReference type="ARBA" id="ARBA00022729"/>
    </source>
</evidence>
<keyword evidence="9" id="KW-1015">Disulfide bond</keyword>
<feature type="compositionally biased region" description="Acidic residues" evidence="10">
    <location>
        <begin position="1103"/>
        <end position="1121"/>
    </location>
</feature>
<dbReference type="InterPro" id="IPR002186">
    <property type="entry name" value="Neocarzinostatin_fam"/>
</dbReference>
<feature type="region of interest" description="Disordered" evidence="10">
    <location>
        <begin position="817"/>
        <end position="840"/>
    </location>
</feature>
<keyword evidence="5" id="KW-0732">Signal</keyword>
<keyword evidence="3" id="KW-0964">Secreted</keyword>
<evidence type="ECO:0000256" key="7">
    <source>
        <dbReference type="ARBA" id="ARBA00023088"/>
    </source>
</evidence>